<sequence length="201" mass="22294">MKVDSENASYNPYQFKNILCLLAEPLPWGSYIVLNYFSFYNISSFITAMYHPSKKSPDSLCIHKFSEINDQLSKNFVIQTAGTISRCNDIAPSRFQIAGRWYCMFPEMRECGAPEELPVQAVKIDEGKTTGLGLGRSIYTQDQIQAFVDFQDAHQVRRAYLAETAEIAYAGRGPNGEWGHGLGGLASASVVSLVGSHLIPL</sequence>
<organism evidence="1 2">
    <name type="scientific">Aphanizomenon flos-aquae WA102</name>
    <dbReference type="NCBI Taxonomy" id="1710896"/>
    <lineage>
        <taxon>Bacteria</taxon>
        <taxon>Bacillati</taxon>
        <taxon>Cyanobacteriota</taxon>
        <taxon>Cyanophyceae</taxon>
        <taxon>Nostocales</taxon>
        <taxon>Aphanizomenonaceae</taxon>
        <taxon>Aphanizomenon</taxon>
    </lineage>
</organism>
<protein>
    <submittedName>
        <fullName evidence="1">Uncharacterized protein</fullName>
    </submittedName>
</protein>
<reference evidence="1 2" key="1">
    <citation type="submission" date="2015-09" db="EMBL/GenBank/DDBJ databases">
        <title>Aphanizomenon flos-aquae WA102.</title>
        <authorList>
            <person name="Driscoll C."/>
        </authorList>
    </citation>
    <scope>NUCLEOTIDE SEQUENCE [LARGE SCALE GENOMIC DNA]</scope>
    <source>
        <strain evidence="1">WA102</strain>
    </source>
</reference>
<evidence type="ECO:0000313" key="2">
    <source>
        <dbReference type="Proteomes" id="UP000092093"/>
    </source>
</evidence>
<dbReference type="AlphaFoldDB" id="A0A1B7WBF6"/>
<dbReference type="Proteomes" id="UP000092093">
    <property type="component" value="Unassembled WGS sequence"/>
</dbReference>
<proteinExistence type="predicted"/>
<comment type="caution">
    <text evidence="1">The sequence shown here is derived from an EMBL/GenBank/DDBJ whole genome shotgun (WGS) entry which is preliminary data.</text>
</comment>
<accession>A0A1B7WBF6</accession>
<dbReference type="EMBL" id="LJOW01000467">
    <property type="protein sequence ID" value="OBQ34435.1"/>
    <property type="molecule type" value="Genomic_DNA"/>
</dbReference>
<name>A0A1B7WBF6_APHFL</name>
<evidence type="ECO:0000313" key="1">
    <source>
        <dbReference type="EMBL" id="OBQ34435.1"/>
    </source>
</evidence>
<gene>
    <name evidence="1" type="ORF">AN484_26670</name>
</gene>
<feature type="non-terminal residue" evidence="1">
    <location>
        <position position="201"/>
    </location>
</feature>